<dbReference type="InterPro" id="IPR007627">
    <property type="entry name" value="RNA_pol_sigma70_r2"/>
</dbReference>
<dbReference type="GeneID" id="93101226"/>
<dbReference type="InterPro" id="IPR036388">
    <property type="entry name" value="WH-like_DNA-bd_sf"/>
</dbReference>
<keyword evidence="4" id="KW-0804">Transcription</keyword>
<dbReference type="GO" id="GO:0016987">
    <property type="term" value="F:sigma factor activity"/>
    <property type="evidence" value="ECO:0007669"/>
    <property type="project" value="UniProtKB-KW"/>
</dbReference>
<dbReference type="PANTHER" id="PTHR43133:SF46">
    <property type="entry name" value="RNA POLYMERASE SIGMA-70 FACTOR ECF SUBFAMILY"/>
    <property type="match status" value="1"/>
</dbReference>
<dbReference type="InterPro" id="IPR013249">
    <property type="entry name" value="RNA_pol_sigma70_r4_t2"/>
</dbReference>
<dbReference type="Proteomes" id="UP000546007">
    <property type="component" value="Unassembled WGS sequence"/>
</dbReference>
<dbReference type="InterPro" id="IPR000792">
    <property type="entry name" value="Tscrpt_reg_LuxR_C"/>
</dbReference>
<dbReference type="InterPro" id="IPR039425">
    <property type="entry name" value="RNA_pol_sigma-70-like"/>
</dbReference>
<dbReference type="InterPro" id="IPR013325">
    <property type="entry name" value="RNA_pol_sigma_r2"/>
</dbReference>
<feature type="domain" description="HTH luxR-type" evidence="5">
    <location>
        <begin position="118"/>
        <end position="176"/>
    </location>
</feature>
<evidence type="ECO:0000313" key="7">
    <source>
        <dbReference type="Proteomes" id="UP000546007"/>
    </source>
</evidence>
<dbReference type="RefSeq" id="WP_164719680.1">
    <property type="nucleotide sequence ID" value="NZ_AP028155.1"/>
</dbReference>
<dbReference type="Gene3D" id="1.10.1740.10">
    <property type="match status" value="1"/>
</dbReference>
<comment type="caution">
    <text evidence="6">The sequence shown here is derived from an EMBL/GenBank/DDBJ whole genome shotgun (WGS) entry which is preliminary data.</text>
</comment>
<dbReference type="Pfam" id="PF04542">
    <property type="entry name" value="Sigma70_r2"/>
    <property type="match status" value="1"/>
</dbReference>
<dbReference type="Pfam" id="PF08281">
    <property type="entry name" value="Sigma70_r4_2"/>
    <property type="match status" value="1"/>
</dbReference>
<evidence type="ECO:0000256" key="2">
    <source>
        <dbReference type="ARBA" id="ARBA00023015"/>
    </source>
</evidence>
<organism evidence="6 7">
    <name type="scientific">Butyricimonas faecihominis</name>
    <dbReference type="NCBI Taxonomy" id="1472416"/>
    <lineage>
        <taxon>Bacteria</taxon>
        <taxon>Pseudomonadati</taxon>
        <taxon>Bacteroidota</taxon>
        <taxon>Bacteroidia</taxon>
        <taxon>Bacteroidales</taxon>
        <taxon>Odoribacteraceae</taxon>
        <taxon>Butyricimonas</taxon>
    </lineage>
</organism>
<evidence type="ECO:0000259" key="5">
    <source>
        <dbReference type="SMART" id="SM00421"/>
    </source>
</evidence>
<dbReference type="CDD" id="cd06171">
    <property type="entry name" value="Sigma70_r4"/>
    <property type="match status" value="1"/>
</dbReference>
<dbReference type="SMART" id="SM00421">
    <property type="entry name" value="HTH_LUXR"/>
    <property type="match status" value="1"/>
</dbReference>
<dbReference type="PANTHER" id="PTHR43133">
    <property type="entry name" value="RNA POLYMERASE ECF-TYPE SIGMA FACTO"/>
    <property type="match status" value="1"/>
</dbReference>
<evidence type="ECO:0000313" key="6">
    <source>
        <dbReference type="EMBL" id="MBB4025015.1"/>
    </source>
</evidence>
<gene>
    <name evidence="6" type="ORF">GGR14_000776</name>
</gene>
<dbReference type="SUPFAM" id="SSF88659">
    <property type="entry name" value="Sigma3 and sigma4 domains of RNA polymerase sigma factors"/>
    <property type="match status" value="1"/>
</dbReference>
<name>A0A7W6HU41_9BACT</name>
<dbReference type="InterPro" id="IPR014284">
    <property type="entry name" value="RNA_pol_sigma-70_dom"/>
</dbReference>
<dbReference type="EMBL" id="JACIES010000001">
    <property type="protein sequence ID" value="MBB4025015.1"/>
    <property type="molecule type" value="Genomic_DNA"/>
</dbReference>
<dbReference type="GO" id="GO:0003677">
    <property type="term" value="F:DNA binding"/>
    <property type="evidence" value="ECO:0007669"/>
    <property type="project" value="InterPro"/>
</dbReference>
<sequence>MEIPMDISTWDDKCMQAFIRENASMFRVFAFRYLQDEEAVDDVLQESYMKLWINRSKIGSVKSPRNYFFSIIKNTIADKRDYFPKGRKELVPADVSDGGLLLRNIIEAQSIRMIGEAIMQLSPQSRQVMQMTLDEMSLADIATALDVSVNTVKTIKYRALKRLATLLSREDFLLLLLF</sequence>
<protein>
    <submittedName>
        <fullName evidence="6">RNA polymerase sigma-70 factor (ECF subfamily)</fullName>
    </submittedName>
</protein>
<reference evidence="6 7" key="1">
    <citation type="submission" date="2020-08" db="EMBL/GenBank/DDBJ databases">
        <title>Genomic Encyclopedia of Type Strains, Phase IV (KMG-IV): sequencing the most valuable type-strain genomes for metagenomic binning, comparative biology and taxonomic classification.</title>
        <authorList>
            <person name="Goeker M."/>
        </authorList>
    </citation>
    <scope>NUCLEOTIDE SEQUENCE [LARGE SCALE GENOMIC DNA]</scope>
    <source>
        <strain evidence="6 7">DSM 105721</strain>
    </source>
</reference>
<proteinExistence type="inferred from homology"/>
<evidence type="ECO:0000256" key="4">
    <source>
        <dbReference type="ARBA" id="ARBA00023163"/>
    </source>
</evidence>
<dbReference type="GO" id="GO:0006352">
    <property type="term" value="P:DNA-templated transcription initiation"/>
    <property type="evidence" value="ECO:0007669"/>
    <property type="project" value="InterPro"/>
</dbReference>
<dbReference type="SUPFAM" id="SSF88946">
    <property type="entry name" value="Sigma2 domain of RNA polymerase sigma factors"/>
    <property type="match status" value="1"/>
</dbReference>
<dbReference type="AlphaFoldDB" id="A0A7W6HU41"/>
<comment type="similarity">
    <text evidence="1">Belongs to the sigma-70 factor family. ECF subfamily.</text>
</comment>
<evidence type="ECO:0000256" key="3">
    <source>
        <dbReference type="ARBA" id="ARBA00023082"/>
    </source>
</evidence>
<dbReference type="NCBIfam" id="TIGR02937">
    <property type="entry name" value="sigma70-ECF"/>
    <property type="match status" value="1"/>
</dbReference>
<keyword evidence="7" id="KW-1185">Reference proteome</keyword>
<keyword evidence="2" id="KW-0805">Transcription regulation</keyword>
<keyword evidence="3" id="KW-0731">Sigma factor</keyword>
<accession>A0A7W6HU41</accession>
<evidence type="ECO:0000256" key="1">
    <source>
        <dbReference type="ARBA" id="ARBA00010641"/>
    </source>
</evidence>
<dbReference type="Gene3D" id="1.10.10.10">
    <property type="entry name" value="Winged helix-like DNA-binding domain superfamily/Winged helix DNA-binding domain"/>
    <property type="match status" value="1"/>
</dbReference>
<dbReference type="InterPro" id="IPR013324">
    <property type="entry name" value="RNA_pol_sigma_r3/r4-like"/>
</dbReference>